<keyword evidence="2 3" id="KW-0808">Transferase</keyword>
<comment type="caution">
    <text evidence="3">The sequence shown here is derived from an EMBL/GenBank/DDBJ whole genome shotgun (WGS) entry which is preliminary data.</text>
</comment>
<accession>K2G471</accession>
<dbReference type="EMBL" id="AMFJ01000054">
    <property type="protein sequence ID" value="EKE30033.1"/>
    <property type="molecule type" value="Genomic_DNA"/>
</dbReference>
<dbReference type="InterPro" id="IPR004629">
    <property type="entry name" value="WecG_TagA_CpsF"/>
</dbReference>
<evidence type="ECO:0000256" key="2">
    <source>
        <dbReference type="ARBA" id="ARBA00022679"/>
    </source>
</evidence>
<dbReference type="GO" id="GO:0016758">
    <property type="term" value="F:hexosyltransferase activity"/>
    <property type="evidence" value="ECO:0007669"/>
    <property type="project" value="TreeGrafter"/>
</dbReference>
<evidence type="ECO:0000256" key="1">
    <source>
        <dbReference type="ARBA" id="ARBA00022676"/>
    </source>
</evidence>
<protein>
    <submittedName>
        <fullName evidence="3">Glycosyl transferase, WecB/TagA/CpsF family protein</fullName>
    </submittedName>
</protein>
<evidence type="ECO:0000313" key="3">
    <source>
        <dbReference type="EMBL" id="EKE30033.1"/>
    </source>
</evidence>
<dbReference type="Pfam" id="PF03808">
    <property type="entry name" value="Glyco_tran_WecG"/>
    <property type="match status" value="1"/>
</dbReference>
<sequence>MEIFWIKLSKLTNKQFYEEMKNPTKKSLVFTPNPEILLAGKKDPEFKKILNAWDYLIPDWIGIYAGFQIVSDNLPRFLSFLLIPYYGLNLFIKRRALYAQYWERICGSDFTRKIIEYSNEKGLWVTIVDKFQAPGNKWDNLKIERQKTLVSQLEEKYPNARFHMYICDWGNTEEIISKINETDDIYLFSSQGQKIQEMTIAEMLPKLNNVKVAAGIWWSFDLITWFKRRAPRIFVRLWLEWLWRLILHPQWMMKRIWRAIFVFLWEVVKSK</sequence>
<proteinExistence type="predicted"/>
<reference evidence="3" key="1">
    <citation type="journal article" date="2012" name="Science">
        <title>Fermentation, hydrogen, and sulfur metabolism in multiple uncultivated bacterial phyla.</title>
        <authorList>
            <person name="Wrighton K.C."/>
            <person name="Thomas B.C."/>
            <person name="Sharon I."/>
            <person name="Miller C.S."/>
            <person name="Castelle C.J."/>
            <person name="VerBerkmoes N.C."/>
            <person name="Wilkins M.J."/>
            <person name="Hettich R.L."/>
            <person name="Lipton M.S."/>
            <person name="Williams K.H."/>
            <person name="Long P.E."/>
            <person name="Banfield J.F."/>
        </authorList>
    </citation>
    <scope>NUCLEOTIDE SEQUENCE [LARGE SCALE GENOMIC DNA]</scope>
</reference>
<dbReference type="AlphaFoldDB" id="K2G471"/>
<organism evidence="3">
    <name type="scientific">uncultured bacterium</name>
    <name type="common">gcode 4</name>
    <dbReference type="NCBI Taxonomy" id="1234023"/>
    <lineage>
        <taxon>Bacteria</taxon>
        <taxon>environmental samples</taxon>
    </lineage>
</organism>
<dbReference type="PANTHER" id="PTHR34136">
    <property type="match status" value="1"/>
</dbReference>
<keyword evidence="1" id="KW-0328">Glycosyltransferase</keyword>
<name>K2G471_9BACT</name>
<gene>
    <name evidence="3" type="ORF">ACD_2C00054G0002</name>
</gene>
<dbReference type="PANTHER" id="PTHR34136:SF1">
    <property type="entry name" value="UDP-N-ACETYL-D-MANNOSAMINURONIC ACID TRANSFERASE"/>
    <property type="match status" value="1"/>
</dbReference>